<comment type="caution">
    <text evidence="2">The sequence shown here is derived from an EMBL/GenBank/DDBJ whole genome shotgun (WGS) entry which is preliminary data.</text>
</comment>
<organism evidence="2 3">
    <name type="scientific">Stylosanthes scabra</name>
    <dbReference type="NCBI Taxonomy" id="79078"/>
    <lineage>
        <taxon>Eukaryota</taxon>
        <taxon>Viridiplantae</taxon>
        <taxon>Streptophyta</taxon>
        <taxon>Embryophyta</taxon>
        <taxon>Tracheophyta</taxon>
        <taxon>Spermatophyta</taxon>
        <taxon>Magnoliopsida</taxon>
        <taxon>eudicotyledons</taxon>
        <taxon>Gunneridae</taxon>
        <taxon>Pentapetalae</taxon>
        <taxon>rosids</taxon>
        <taxon>fabids</taxon>
        <taxon>Fabales</taxon>
        <taxon>Fabaceae</taxon>
        <taxon>Papilionoideae</taxon>
        <taxon>50 kb inversion clade</taxon>
        <taxon>dalbergioids sensu lato</taxon>
        <taxon>Dalbergieae</taxon>
        <taxon>Pterocarpus clade</taxon>
        <taxon>Stylosanthes</taxon>
    </lineage>
</organism>
<protein>
    <submittedName>
        <fullName evidence="2">Uncharacterized protein</fullName>
    </submittedName>
</protein>
<name>A0ABU6Y2M5_9FABA</name>
<evidence type="ECO:0000313" key="3">
    <source>
        <dbReference type="Proteomes" id="UP001341840"/>
    </source>
</evidence>
<reference evidence="2 3" key="1">
    <citation type="journal article" date="2023" name="Plants (Basel)">
        <title>Bridging the Gap: Combining Genomics and Transcriptomics Approaches to Understand Stylosanthes scabra, an Orphan Legume from the Brazilian Caatinga.</title>
        <authorList>
            <person name="Ferreira-Neto J.R.C."/>
            <person name="da Silva M.D."/>
            <person name="Binneck E."/>
            <person name="de Melo N.F."/>
            <person name="da Silva R.H."/>
            <person name="de Melo A.L.T.M."/>
            <person name="Pandolfi V."/>
            <person name="Bustamante F.O."/>
            <person name="Brasileiro-Vidal A.C."/>
            <person name="Benko-Iseppon A.M."/>
        </authorList>
    </citation>
    <scope>NUCLEOTIDE SEQUENCE [LARGE SCALE GENOMIC DNA]</scope>
    <source>
        <tissue evidence="2">Leaves</tissue>
    </source>
</reference>
<keyword evidence="1" id="KW-0472">Membrane</keyword>
<feature type="transmembrane region" description="Helical" evidence="1">
    <location>
        <begin position="21"/>
        <end position="45"/>
    </location>
</feature>
<keyword evidence="1" id="KW-1133">Transmembrane helix</keyword>
<sequence length="139" mass="15413">MLVYHVATICSAIARGANPSLVTATFLIFFSLISFEAILWVLLPLPPHCPLSSFIIVNVIILLVAIISHYNDIYNLLTTRSHASSDTVASQAWNYENSLPPSHHFLVYKQPIGEQGVKGRGRPKKTIHEVAKRDLHVNG</sequence>
<feature type="transmembrane region" description="Helical" evidence="1">
    <location>
        <begin position="51"/>
        <end position="70"/>
    </location>
</feature>
<keyword evidence="1" id="KW-0812">Transmembrane</keyword>
<evidence type="ECO:0000256" key="1">
    <source>
        <dbReference type="SAM" id="Phobius"/>
    </source>
</evidence>
<proteinExistence type="predicted"/>
<dbReference type="Proteomes" id="UP001341840">
    <property type="component" value="Unassembled WGS sequence"/>
</dbReference>
<dbReference type="EMBL" id="JASCZI010241680">
    <property type="protein sequence ID" value="MED6204595.1"/>
    <property type="molecule type" value="Genomic_DNA"/>
</dbReference>
<gene>
    <name evidence="2" type="ORF">PIB30_010450</name>
</gene>
<evidence type="ECO:0000313" key="2">
    <source>
        <dbReference type="EMBL" id="MED6204595.1"/>
    </source>
</evidence>
<accession>A0ABU6Y2M5</accession>
<keyword evidence="3" id="KW-1185">Reference proteome</keyword>